<evidence type="ECO:0000313" key="2">
    <source>
        <dbReference type="Proteomes" id="UP000749311"/>
    </source>
</evidence>
<keyword evidence="2" id="KW-1185">Reference proteome</keyword>
<organism evidence="1 2">
    <name type="scientific">Brooklawnia cerclae</name>
    <dbReference type="NCBI Taxonomy" id="349934"/>
    <lineage>
        <taxon>Bacteria</taxon>
        <taxon>Bacillati</taxon>
        <taxon>Actinomycetota</taxon>
        <taxon>Actinomycetes</taxon>
        <taxon>Propionibacteriales</taxon>
        <taxon>Propionibacteriaceae</taxon>
        <taxon>Brooklawnia</taxon>
    </lineage>
</organism>
<proteinExistence type="predicted"/>
<gene>
    <name evidence="1" type="ORF">FB473_001553</name>
</gene>
<accession>A0ABX0SET2</accession>
<name>A0ABX0SET2_9ACTN</name>
<reference evidence="1 2" key="1">
    <citation type="submission" date="2020-02" db="EMBL/GenBank/DDBJ databases">
        <title>Sequencing the genomes of 1000 actinobacteria strains.</title>
        <authorList>
            <person name="Klenk H.-P."/>
        </authorList>
    </citation>
    <scope>NUCLEOTIDE SEQUENCE [LARGE SCALE GENOMIC DNA]</scope>
    <source>
        <strain evidence="1 2">DSM 19609</strain>
    </source>
</reference>
<evidence type="ECO:0000313" key="1">
    <source>
        <dbReference type="EMBL" id="NIH56908.1"/>
    </source>
</evidence>
<sequence length="406" mass="43551">MAGEIELISDGEGVVVVGERSVVERFLDHAGLLIQAREFSLGKLGDVLRIGANAFETASGIVEQSALYLKLTPESAKRLQDAGGLMKTKTKGISHAMLGETGKKSLKWLQVEDGPASLLTNPAVLSGVGGLVSQFAQQAEAQELKALLVRIDEKLDDVRRAQRDAVLARMKSAADAIEEAMTLREHGGDPRTLWDKVSGVSETILNVQEEALLALRALADKVDGKRNTGELKNVTQEIEREVAVQLAILARCFELQDEFRVVELDHVFATAPENLEGHRHGLGVARQKRRASVLENTKRLMAQMDAAGGIANENILLHARAARSVIDSLNSTAAIVDDFYSPLGIESTRDVLTATPWREAFRDPQQRRTAGKEVGQKALVGAGFVVGAIGLTALAGAAKNGSNSSA</sequence>
<dbReference type="EMBL" id="JAAMOZ010000001">
    <property type="protein sequence ID" value="NIH56908.1"/>
    <property type="molecule type" value="Genomic_DNA"/>
</dbReference>
<dbReference type="Proteomes" id="UP000749311">
    <property type="component" value="Unassembled WGS sequence"/>
</dbReference>
<dbReference type="RefSeq" id="WP_167166195.1">
    <property type="nucleotide sequence ID" value="NZ_BAAAOO010000015.1"/>
</dbReference>
<comment type="caution">
    <text evidence="1">The sequence shown here is derived from an EMBL/GenBank/DDBJ whole genome shotgun (WGS) entry which is preliminary data.</text>
</comment>
<protein>
    <submittedName>
        <fullName evidence="1">Uncharacterized protein</fullName>
    </submittedName>
</protein>